<dbReference type="SUPFAM" id="SSF48403">
    <property type="entry name" value="Ankyrin repeat"/>
    <property type="match status" value="1"/>
</dbReference>
<organism evidence="7 9">
    <name type="scientific">Canis lupus familiaris</name>
    <name type="common">Dog</name>
    <name type="synonym">Canis familiaris</name>
    <dbReference type="NCBI Taxonomy" id="9615"/>
    <lineage>
        <taxon>Eukaryota</taxon>
        <taxon>Metazoa</taxon>
        <taxon>Chordata</taxon>
        <taxon>Craniata</taxon>
        <taxon>Vertebrata</taxon>
        <taxon>Euteleostomi</taxon>
        <taxon>Mammalia</taxon>
        <taxon>Eutheria</taxon>
        <taxon>Laurasiatheria</taxon>
        <taxon>Carnivora</taxon>
        <taxon>Caniformia</taxon>
        <taxon>Canidae</taxon>
        <taxon>Canis</taxon>
    </lineage>
</organism>
<feature type="repeat" description="ANK" evidence="3">
    <location>
        <begin position="41"/>
        <end position="73"/>
    </location>
</feature>
<feature type="coiled-coil region" evidence="4">
    <location>
        <begin position="631"/>
        <end position="658"/>
    </location>
</feature>
<evidence type="ECO:0000313" key="6">
    <source>
        <dbReference type="Ensembl" id="ENSCAFP00000058735.1"/>
    </source>
</evidence>
<dbReference type="InterPro" id="IPR002110">
    <property type="entry name" value="Ankyrin_rpt"/>
</dbReference>
<feature type="compositionally biased region" description="Polar residues" evidence="5">
    <location>
        <begin position="502"/>
        <end position="518"/>
    </location>
</feature>
<feature type="repeat" description="ANK" evidence="3">
    <location>
        <begin position="107"/>
        <end position="139"/>
    </location>
</feature>
<dbReference type="Ensembl" id="ENSCAFT00000075049.2">
    <property type="protein sequence ID" value="ENSCAFP00000058735.1"/>
    <property type="gene ID" value="ENSCAFG00000003105.5"/>
</dbReference>
<sequence length="663" mass="73092">MSQQDAVAALSERLLIAAYKGQAENVVQLINKGAKVAVTKHGRTPLHLAANKGHLSVVQILLKAGCDLDVQDDGDQTALHRATVVGNTEVIAALIQEGCALDRQDKAGNTALHLACQNSHSQSTRVLLLGGSRADLKNNAGDTCLHVAARYNHLSIIKLLLSAFCSVHEKNQAGDTALHVAAALNHKKVVKILLEAGADGTIVNNVLRFSRGRSLRKKRERLKEERRAQSVPRDEVAQGKGSVSAGDTPSSEQAVPRKEEAREDFLSASPEPRAKDNRQRKSRPKVSAFSDPTPPADQQPGHQKNVHAHNHPKKRARHRCSPPPPPHEFRAYQLYTLYRGKDGKVMQAPINGCRCEPLINKLENQLEATVEEIKAELGSVQDKMNTKLGHMENKTQHQMRVLDKLMVERLSAERTECLNRLQQHSDAEKHEGEKRQMSLVDELKTWCMLKIQNLELKLSGDSRASRTKSTPSTCMDQSVVTAGPVAASDSSPQVVRPKEKAFSSTVPHRLQQELSSSDCTGSRLRNVKVQTALVPLKEATKCDQQAGPCVDRGTQTKKSGKSGQTRHRTQQPAPSNTCGPPPPAAGSEQTAPHVRDTSQALEITQYFFEAVSTQMEKWYERKIEEARSQASQKAQQDKATLKEHIKSLEEELAKLRTKVQKEN</sequence>
<dbReference type="PROSITE" id="PS50297">
    <property type="entry name" value="ANK_REP_REGION"/>
    <property type="match status" value="5"/>
</dbReference>
<feature type="region of interest" description="Disordered" evidence="5">
    <location>
        <begin position="484"/>
        <end position="518"/>
    </location>
</feature>
<dbReference type="Gene3D" id="1.25.40.20">
    <property type="entry name" value="Ankyrin repeat-containing domain"/>
    <property type="match status" value="3"/>
</dbReference>
<evidence type="ECO:0000256" key="2">
    <source>
        <dbReference type="ARBA" id="ARBA00023043"/>
    </source>
</evidence>
<dbReference type="PRINTS" id="PR01415">
    <property type="entry name" value="ANKYRIN"/>
</dbReference>
<dbReference type="Pfam" id="PF12796">
    <property type="entry name" value="Ank_2"/>
    <property type="match status" value="2"/>
</dbReference>
<gene>
    <name evidence="6" type="primary">ANKRD6</name>
</gene>
<dbReference type="PANTHER" id="PTHR24203">
    <property type="entry name" value="ANKYRIN REPEAT FAMILY PROTEIN"/>
    <property type="match status" value="1"/>
</dbReference>
<feature type="region of interest" description="Disordered" evidence="5">
    <location>
        <begin position="542"/>
        <end position="595"/>
    </location>
</feature>
<name>A0A8C0N1H0_CANLF</name>
<evidence type="ECO:0000256" key="5">
    <source>
        <dbReference type="SAM" id="MobiDB-lite"/>
    </source>
</evidence>
<feature type="repeat" description="ANK" evidence="3">
    <location>
        <begin position="173"/>
        <end position="205"/>
    </location>
</feature>
<reference evidence="7" key="2">
    <citation type="submission" date="2019-03" db="EMBL/GenBank/DDBJ databases">
        <authorList>
            <person name="Warren W.C."/>
            <person name="Johnson G.S."/>
        </authorList>
    </citation>
    <scope>NUCLEOTIDE SEQUENCE [LARGE SCALE GENOMIC DNA]</scope>
    <source>
        <strain evidence="7">Basenji</strain>
    </source>
</reference>
<evidence type="ECO:0000256" key="1">
    <source>
        <dbReference type="ARBA" id="ARBA00022737"/>
    </source>
</evidence>
<dbReference type="Ensembl" id="ENSCAFT00030021533.1">
    <property type="protein sequence ID" value="ENSCAFP00030018776.1"/>
    <property type="gene ID" value="ENSCAFG00030011302.1"/>
</dbReference>
<accession>A0A8P0TAP4</accession>
<dbReference type="FunFam" id="1.25.40.20:FF:000122">
    <property type="entry name" value="ankyrin repeat domain-containing protein 6"/>
    <property type="match status" value="1"/>
</dbReference>
<feature type="compositionally biased region" description="Basic and acidic residues" evidence="5">
    <location>
        <begin position="255"/>
        <end position="265"/>
    </location>
</feature>
<feature type="compositionally biased region" description="Basic and acidic residues" evidence="5">
    <location>
        <begin position="221"/>
        <end position="237"/>
    </location>
</feature>
<protein>
    <submittedName>
        <fullName evidence="7">Ankyrin repeat domain 6</fullName>
    </submittedName>
</protein>
<feature type="compositionally biased region" description="Basic residues" evidence="5">
    <location>
        <begin position="304"/>
        <end position="320"/>
    </location>
</feature>
<reference evidence="7" key="3">
    <citation type="submission" date="2025-05" db="UniProtKB">
        <authorList>
            <consortium name="Ensembl"/>
        </authorList>
    </citation>
    <scope>IDENTIFICATION</scope>
</reference>
<evidence type="ECO:0000313" key="7">
    <source>
        <dbReference type="Ensembl" id="ENSCAFP00030018776.1"/>
    </source>
</evidence>
<feature type="repeat" description="ANK" evidence="3">
    <location>
        <begin position="140"/>
        <end position="172"/>
    </location>
</feature>
<dbReference type="SMART" id="SM00248">
    <property type="entry name" value="ANK"/>
    <property type="match status" value="6"/>
</dbReference>
<dbReference type="InterPro" id="IPR036770">
    <property type="entry name" value="Ankyrin_rpt-contain_sf"/>
</dbReference>
<evidence type="ECO:0000256" key="3">
    <source>
        <dbReference type="PROSITE-ProRule" id="PRU00023"/>
    </source>
</evidence>
<dbReference type="FunFam" id="1.25.40.20:FF:000524">
    <property type="entry name" value="Ankyrin repeat domain 6b"/>
    <property type="match status" value="1"/>
</dbReference>
<keyword evidence="2 3" id="KW-0040">ANK repeat</keyword>
<feature type="compositionally biased region" description="Basic residues" evidence="5">
    <location>
        <begin position="558"/>
        <end position="569"/>
    </location>
</feature>
<dbReference type="OrthoDB" id="424503at2759"/>
<proteinExistence type="predicted"/>
<feature type="region of interest" description="Disordered" evidence="5">
    <location>
        <begin position="218"/>
        <end position="327"/>
    </location>
</feature>
<dbReference type="PROSITE" id="PS50088">
    <property type="entry name" value="ANK_REPEAT"/>
    <property type="match status" value="5"/>
</dbReference>
<evidence type="ECO:0000313" key="8">
    <source>
        <dbReference type="Proteomes" id="UP000002254"/>
    </source>
</evidence>
<evidence type="ECO:0000313" key="9">
    <source>
        <dbReference type="Proteomes" id="UP000694429"/>
    </source>
</evidence>
<dbReference type="Proteomes" id="UP000002254">
    <property type="component" value="Chromosome 12"/>
</dbReference>
<dbReference type="Proteomes" id="UP000694429">
    <property type="component" value="Chromosome 12"/>
</dbReference>
<reference evidence="6 8" key="1">
    <citation type="journal article" date="2005" name="Nature">
        <title>Genome sequence, comparative analysis and haplotype structure of the domestic dog.</title>
        <authorList>
            <consortium name="Broad Sequencing Platform"/>
            <person name="Lindblad-Toh K."/>
            <person name="Wade C.M."/>
            <person name="Mikkelsen T.S."/>
            <person name="Karlsson E.K."/>
            <person name="Jaffe D.B."/>
            <person name="Kamal M."/>
            <person name="Clamp M."/>
            <person name="Chang J.L."/>
            <person name="Kulbokas E.J. III"/>
            <person name="Zody M.C."/>
            <person name="Mauceli E."/>
            <person name="Xie X."/>
            <person name="Breen M."/>
            <person name="Wayne R.K."/>
            <person name="Ostrander E.A."/>
            <person name="Ponting C.P."/>
            <person name="Galibert F."/>
            <person name="Smith D.R."/>
            <person name="DeJong P.J."/>
            <person name="Kirkness E."/>
            <person name="Alvarez P."/>
            <person name="Biagi T."/>
            <person name="Brockman W."/>
            <person name="Butler J."/>
            <person name="Chin C.W."/>
            <person name="Cook A."/>
            <person name="Cuff J."/>
            <person name="Daly M.J."/>
            <person name="DeCaprio D."/>
            <person name="Gnerre S."/>
            <person name="Grabherr M."/>
            <person name="Kellis M."/>
            <person name="Kleber M."/>
            <person name="Bardeleben C."/>
            <person name="Goodstadt L."/>
            <person name="Heger A."/>
            <person name="Hitte C."/>
            <person name="Kim L."/>
            <person name="Koepfli K.P."/>
            <person name="Parker H.G."/>
            <person name="Pollinger J.P."/>
            <person name="Searle S.M."/>
            <person name="Sutter N.B."/>
            <person name="Thomas R."/>
            <person name="Webber C."/>
            <person name="Baldwin J."/>
            <person name="Abebe A."/>
            <person name="Abouelleil A."/>
            <person name="Aftuck L."/>
            <person name="Ait-Zahra M."/>
            <person name="Aldredge T."/>
            <person name="Allen N."/>
            <person name="An P."/>
            <person name="Anderson S."/>
            <person name="Antoine C."/>
            <person name="Arachchi H."/>
            <person name="Aslam A."/>
            <person name="Ayotte L."/>
            <person name="Bachantsang P."/>
            <person name="Barry A."/>
            <person name="Bayul T."/>
            <person name="Benamara M."/>
            <person name="Berlin A."/>
            <person name="Bessette D."/>
            <person name="Blitshteyn B."/>
            <person name="Bloom T."/>
            <person name="Blye J."/>
            <person name="Boguslavskiy L."/>
            <person name="Bonnet C."/>
            <person name="Boukhgalter B."/>
            <person name="Brown A."/>
            <person name="Cahill P."/>
            <person name="Calixte N."/>
            <person name="Camarata J."/>
            <person name="Cheshatsang Y."/>
            <person name="Chu J."/>
            <person name="Citroen M."/>
            <person name="Collymore A."/>
            <person name="Cooke P."/>
            <person name="Dawoe T."/>
            <person name="Daza R."/>
            <person name="Decktor K."/>
            <person name="DeGray S."/>
            <person name="Dhargay N."/>
            <person name="Dooley K."/>
            <person name="Dooley K."/>
            <person name="Dorje P."/>
            <person name="Dorjee K."/>
            <person name="Dorris L."/>
            <person name="Duffey N."/>
            <person name="Dupes A."/>
            <person name="Egbiremolen O."/>
            <person name="Elong R."/>
            <person name="Falk J."/>
            <person name="Farina A."/>
            <person name="Faro S."/>
            <person name="Ferguson D."/>
            <person name="Ferreira P."/>
            <person name="Fisher S."/>
            <person name="FitzGerald M."/>
            <person name="Foley K."/>
            <person name="Foley C."/>
            <person name="Franke A."/>
            <person name="Friedrich D."/>
            <person name="Gage D."/>
            <person name="Garber M."/>
            <person name="Gearin G."/>
            <person name="Giannoukos G."/>
            <person name="Goode T."/>
            <person name="Goyette A."/>
            <person name="Graham J."/>
            <person name="Grandbois E."/>
            <person name="Gyaltsen K."/>
            <person name="Hafez N."/>
            <person name="Hagopian D."/>
            <person name="Hagos B."/>
            <person name="Hall J."/>
            <person name="Healy C."/>
            <person name="Hegarty R."/>
            <person name="Honan T."/>
            <person name="Horn A."/>
            <person name="Houde N."/>
            <person name="Hughes L."/>
            <person name="Hunnicutt L."/>
            <person name="Husby M."/>
            <person name="Jester B."/>
            <person name="Jones C."/>
            <person name="Kamat A."/>
            <person name="Kanga B."/>
            <person name="Kells C."/>
            <person name="Khazanovich D."/>
            <person name="Kieu A.C."/>
            <person name="Kisner P."/>
            <person name="Kumar M."/>
            <person name="Lance K."/>
            <person name="Landers T."/>
            <person name="Lara M."/>
            <person name="Lee W."/>
            <person name="Leger J.P."/>
            <person name="Lennon N."/>
            <person name="Leuper L."/>
            <person name="LeVine S."/>
            <person name="Liu J."/>
            <person name="Liu X."/>
            <person name="Lokyitsang Y."/>
            <person name="Lokyitsang T."/>
            <person name="Lui A."/>
            <person name="Macdonald J."/>
            <person name="Major J."/>
            <person name="Marabella R."/>
            <person name="Maru K."/>
            <person name="Matthews C."/>
            <person name="McDonough S."/>
            <person name="Mehta T."/>
            <person name="Meldrim J."/>
            <person name="Melnikov A."/>
            <person name="Meneus L."/>
            <person name="Mihalev A."/>
            <person name="Mihova T."/>
            <person name="Miller K."/>
            <person name="Mittelman R."/>
            <person name="Mlenga V."/>
            <person name="Mulrain L."/>
            <person name="Munson G."/>
            <person name="Navidi A."/>
            <person name="Naylor J."/>
            <person name="Nguyen T."/>
            <person name="Nguyen N."/>
            <person name="Nguyen C."/>
            <person name="Nguyen T."/>
            <person name="Nicol R."/>
            <person name="Norbu N."/>
            <person name="Norbu C."/>
            <person name="Novod N."/>
            <person name="Nyima T."/>
            <person name="Olandt P."/>
            <person name="O'Neill B."/>
            <person name="O'Neill K."/>
            <person name="Osman S."/>
            <person name="Oyono L."/>
            <person name="Patti C."/>
            <person name="Perrin D."/>
            <person name="Phunkhang P."/>
            <person name="Pierre F."/>
            <person name="Priest M."/>
            <person name="Rachupka A."/>
            <person name="Raghuraman S."/>
            <person name="Rameau R."/>
            <person name="Ray V."/>
            <person name="Raymond C."/>
            <person name="Rege F."/>
            <person name="Rise C."/>
            <person name="Rogers J."/>
            <person name="Rogov P."/>
            <person name="Sahalie J."/>
            <person name="Settipalli S."/>
            <person name="Sharpe T."/>
            <person name="Shea T."/>
            <person name="Sheehan M."/>
            <person name="Sherpa N."/>
            <person name="Shi J."/>
            <person name="Shih D."/>
            <person name="Sloan J."/>
            <person name="Smith C."/>
            <person name="Sparrow T."/>
            <person name="Stalker J."/>
            <person name="Stange-Thomann N."/>
            <person name="Stavropoulos S."/>
            <person name="Stone C."/>
            <person name="Stone S."/>
            <person name="Sykes S."/>
            <person name="Tchuinga P."/>
            <person name="Tenzing P."/>
            <person name="Tesfaye S."/>
            <person name="Thoulutsang D."/>
            <person name="Thoulutsang Y."/>
            <person name="Topham K."/>
            <person name="Topping I."/>
            <person name="Tsamla T."/>
            <person name="Vassiliev H."/>
            <person name="Venkataraman V."/>
            <person name="Vo A."/>
            <person name="Wangchuk T."/>
            <person name="Wangdi T."/>
            <person name="Weiand M."/>
            <person name="Wilkinson J."/>
            <person name="Wilson A."/>
            <person name="Yadav S."/>
            <person name="Yang S."/>
            <person name="Yang X."/>
            <person name="Young G."/>
            <person name="Yu Q."/>
            <person name="Zainoun J."/>
            <person name="Zembek L."/>
            <person name="Zimmer A."/>
            <person name="Lander E.S."/>
        </authorList>
    </citation>
    <scope>NUCLEOTIDE SEQUENCE [LARGE SCALE GENOMIC DNA]</scope>
    <source>
        <strain evidence="6">Boxer</strain>
    </source>
</reference>
<dbReference type="AlphaFoldDB" id="A0A8C0N1H0"/>
<feature type="repeat" description="ANK" evidence="3">
    <location>
        <begin position="74"/>
        <end position="106"/>
    </location>
</feature>
<dbReference type="PANTHER" id="PTHR24203:SF84">
    <property type="entry name" value="ANKYRIN REPEAT DOMAIN-CONTAINING PROTEIN 6"/>
    <property type="match status" value="1"/>
</dbReference>
<keyword evidence="1" id="KW-0677">Repeat</keyword>
<evidence type="ECO:0000256" key="4">
    <source>
        <dbReference type="SAM" id="Coils"/>
    </source>
</evidence>
<dbReference type="Pfam" id="PF00023">
    <property type="entry name" value="Ank"/>
    <property type="match status" value="1"/>
</dbReference>
<accession>A0A8C0N1H0</accession>
<keyword evidence="4" id="KW-0175">Coiled coil</keyword>